<gene>
    <name evidence="1" type="ORF">I4F81_004554</name>
</gene>
<proteinExistence type="predicted"/>
<evidence type="ECO:0000313" key="1">
    <source>
        <dbReference type="EMBL" id="KAK1861978.1"/>
    </source>
</evidence>
<evidence type="ECO:0000313" key="2">
    <source>
        <dbReference type="Proteomes" id="UP000798662"/>
    </source>
</evidence>
<organism evidence="1 2">
    <name type="scientific">Pyropia yezoensis</name>
    <name type="common">Susabi-nori</name>
    <name type="synonym">Porphyra yezoensis</name>
    <dbReference type="NCBI Taxonomy" id="2788"/>
    <lineage>
        <taxon>Eukaryota</taxon>
        <taxon>Rhodophyta</taxon>
        <taxon>Bangiophyceae</taxon>
        <taxon>Bangiales</taxon>
        <taxon>Bangiaceae</taxon>
        <taxon>Pyropia</taxon>
    </lineage>
</organism>
<accession>A0ACC3BWL6</accession>
<protein>
    <submittedName>
        <fullName evidence="1">Uncharacterized protein</fullName>
    </submittedName>
</protein>
<comment type="caution">
    <text evidence="1">The sequence shown here is derived from an EMBL/GenBank/DDBJ whole genome shotgun (WGS) entry which is preliminary data.</text>
</comment>
<dbReference type="EMBL" id="CM020618">
    <property type="protein sequence ID" value="KAK1861978.1"/>
    <property type="molecule type" value="Genomic_DNA"/>
</dbReference>
<keyword evidence="2" id="KW-1185">Reference proteome</keyword>
<name>A0ACC3BWL6_PYRYE</name>
<sequence length="588" mass="59179">MVAGVRSLGLSHGSQHASLLAKPRTVLVALAQALGLPSTSNKASIAVRLLDFLDDPGRSVRPRGGGAPAAAAGGGIPTAGFRSSSADMPLSVAPAVGPAGGGSLVAGLSAGAIDFLSSSFSVGESPFAVPVAPPLGRPVLLAASQLSRAHSQCSLTFPTPSSLTWASLSAAGGAFAVAAPGDDGAEDADGPLRVHLRCLRVDRAKTPTAWTQEWPFPVYANVNGQALPLAQGRRTAMGVAIGPDSGTDMTRCLLPAHPTFTLGLPPPPGLLNAVTLHRSPPGGPGGDVAASSSSAFYALFAQVVREVSDAAFERQVASTGAAHVEQLRRRLRVAARRADGSASTPLDVAVADAAAFLSGGGLTVEAATVSLRCPLSLARLTTPVKGVDCKHLQCFDMGMFLSYARRSRKFACPVCNRPTASPERLWVSPLLTEALRLFPDADEVEVRADGSLRLPSPKGGAAGGEGTSPAGRRGNAAERPAKRPRIIVDVNDVCDADEEEGVGGTGGAPSARAATATASAAPAAAAAAALPAAAPPSGDMASAPIRRHPSTAPSLGSAVGPPPARSLPTPPPPPPSEVVVVDLTGDSD</sequence>
<reference evidence="1" key="1">
    <citation type="submission" date="2019-11" db="EMBL/GenBank/DDBJ databases">
        <title>Nori genome reveals adaptations in red seaweeds to the harsh intertidal environment.</title>
        <authorList>
            <person name="Wang D."/>
            <person name="Mao Y."/>
        </authorList>
    </citation>
    <scope>NUCLEOTIDE SEQUENCE</scope>
    <source>
        <tissue evidence="1">Gametophyte</tissue>
    </source>
</reference>
<dbReference type="Proteomes" id="UP000798662">
    <property type="component" value="Chromosome 1"/>
</dbReference>